<dbReference type="Proteomes" id="UP000663419">
    <property type="component" value="Chromosome 2"/>
</dbReference>
<sequence>MLLHLISHHIICPLPTTPSQMPEVYYSASQSYSLPSNQACNTEAASQEVSAEKAHFKETYHQGHKRSHYLKIVPVNSRLPAHYGLSVPLEQHPVSFFSSNCFSCFITPNSCYPL</sequence>
<gene>
    <name evidence="1" type="ORF">I7I53_06264</name>
</gene>
<dbReference type="VEuPathDB" id="FungiDB:I7I53_06264"/>
<accession>A0A8A1LEG4</accession>
<protein>
    <submittedName>
        <fullName evidence="1">Uncharacterized protein</fullName>
    </submittedName>
</protein>
<evidence type="ECO:0000313" key="1">
    <source>
        <dbReference type="EMBL" id="QSS51043.1"/>
    </source>
</evidence>
<dbReference type="AlphaFoldDB" id="A0A8A1LEG4"/>
<organism evidence="1 2">
    <name type="scientific">Ajellomyces capsulatus (strain H88)</name>
    <name type="common">Darling's disease fungus</name>
    <name type="synonym">Histoplasma capsulatum</name>
    <dbReference type="NCBI Taxonomy" id="544711"/>
    <lineage>
        <taxon>Eukaryota</taxon>
        <taxon>Fungi</taxon>
        <taxon>Dikarya</taxon>
        <taxon>Ascomycota</taxon>
        <taxon>Pezizomycotina</taxon>
        <taxon>Eurotiomycetes</taxon>
        <taxon>Eurotiomycetidae</taxon>
        <taxon>Onygenales</taxon>
        <taxon>Ajellomycetaceae</taxon>
        <taxon>Histoplasma</taxon>
    </lineage>
</organism>
<proteinExistence type="predicted"/>
<evidence type="ECO:0000313" key="2">
    <source>
        <dbReference type="Proteomes" id="UP000663419"/>
    </source>
</evidence>
<reference evidence="1" key="1">
    <citation type="submission" date="2021-01" db="EMBL/GenBank/DDBJ databases">
        <title>Chromosome-level genome assembly of a human fungal pathogen reveals clustering of transcriptionally co-regulated genes.</title>
        <authorList>
            <person name="Voorhies M."/>
            <person name="Cohen S."/>
            <person name="Shea T.P."/>
            <person name="Petrus S."/>
            <person name="Munoz J.F."/>
            <person name="Poplawski S."/>
            <person name="Goldman W.E."/>
            <person name="Michael T."/>
            <person name="Cuomo C.A."/>
            <person name="Sil A."/>
            <person name="Beyhan S."/>
        </authorList>
    </citation>
    <scope>NUCLEOTIDE SEQUENCE</scope>
    <source>
        <strain evidence="1">H88</strain>
    </source>
</reference>
<dbReference type="EMBL" id="CP069103">
    <property type="protein sequence ID" value="QSS51043.1"/>
    <property type="molecule type" value="Genomic_DNA"/>
</dbReference>
<name>A0A8A1LEG4_AJEC8</name>